<comment type="subcellular location">
    <subcellularLocation>
        <location evidence="1">Cell membrane</location>
        <topology evidence="1">Multi-pass membrane protein</topology>
    </subcellularLocation>
</comment>
<evidence type="ECO:0000256" key="8">
    <source>
        <dbReference type="SAM" id="Phobius"/>
    </source>
</evidence>
<keyword evidence="4" id="KW-1003">Cell membrane</keyword>
<evidence type="ECO:0000256" key="4">
    <source>
        <dbReference type="ARBA" id="ARBA00022475"/>
    </source>
</evidence>
<feature type="transmembrane region" description="Helical" evidence="8">
    <location>
        <begin position="165"/>
        <end position="180"/>
    </location>
</feature>
<dbReference type="RefSeq" id="WP_084195032.1">
    <property type="nucleotide sequence ID" value="NZ_FTOA01000014.1"/>
</dbReference>
<dbReference type="NCBIfam" id="TIGR00688">
    <property type="entry name" value="rarD"/>
    <property type="match status" value="1"/>
</dbReference>
<keyword evidence="11" id="KW-1185">Reference proteome</keyword>
<keyword evidence="6 8" id="KW-1133">Transmembrane helix</keyword>
<accession>A0A1N7QC49</accession>
<sequence>MSLSPAAASVDEAARQQRVRRGFLAALSAYLIWGVAPLFFHALSDLSPLEIIAHRVVWGAISVSVVVAFTGGWVETLAILRAPRKALLFVGSAAAVSINWLIFVHATTTGRGLDASLGYYIFPLVSVLLAALFFQERFSRRQSLALGVVSCGVLIMIIARGTLPWIPLGLALTFGLYGVLRKMAPAESLVGLLVETLILLPFSLGFLAWQAWQGGGLLHMPGRIDLWALLIIGTPLWTGLPLFLFAVGARRLPLSTVGLMQYINPTSQFFLATLVFHETFTVAHAVTFGLIWLGLALYSWPQSPSSGSSLKSS</sequence>
<reference evidence="10 11" key="1">
    <citation type="submission" date="2017-01" db="EMBL/GenBank/DDBJ databases">
        <authorList>
            <person name="Mah S.A."/>
            <person name="Swanson W.J."/>
            <person name="Moy G.W."/>
            <person name="Vacquier V.D."/>
        </authorList>
    </citation>
    <scope>NUCLEOTIDE SEQUENCE [LARGE SCALE GENOMIC DNA]</scope>
    <source>
        <strain evidence="10 11">DSM 11589</strain>
    </source>
</reference>
<keyword evidence="7 8" id="KW-0472">Membrane</keyword>
<feature type="transmembrane region" description="Helical" evidence="8">
    <location>
        <begin position="86"/>
        <end position="105"/>
    </location>
</feature>
<dbReference type="GO" id="GO:0005886">
    <property type="term" value="C:plasma membrane"/>
    <property type="evidence" value="ECO:0007669"/>
    <property type="project" value="UniProtKB-SubCell"/>
</dbReference>
<keyword evidence="3" id="KW-0813">Transport</keyword>
<evidence type="ECO:0000256" key="6">
    <source>
        <dbReference type="ARBA" id="ARBA00022989"/>
    </source>
</evidence>
<proteinExistence type="inferred from homology"/>
<dbReference type="Pfam" id="PF00892">
    <property type="entry name" value="EamA"/>
    <property type="match status" value="1"/>
</dbReference>
<dbReference type="SUPFAM" id="SSF103481">
    <property type="entry name" value="Multidrug resistance efflux transporter EmrE"/>
    <property type="match status" value="2"/>
</dbReference>
<comment type="similarity">
    <text evidence="2">Belongs to the EamA transporter family.</text>
</comment>
<feature type="domain" description="EamA" evidence="9">
    <location>
        <begin position="21"/>
        <end position="157"/>
    </location>
</feature>
<feature type="transmembrane region" description="Helical" evidence="8">
    <location>
        <begin position="224"/>
        <end position="248"/>
    </location>
</feature>
<keyword evidence="5 8" id="KW-0812">Transmembrane</keyword>
<evidence type="ECO:0000313" key="10">
    <source>
        <dbReference type="EMBL" id="SIT20394.1"/>
    </source>
</evidence>
<feature type="transmembrane region" description="Helical" evidence="8">
    <location>
        <begin position="23"/>
        <end position="44"/>
    </location>
</feature>
<dbReference type="InterPro" id="IPR000620">
    <property type="entry name" value="EamA_dom"/>
</dbReference>
<dbReference type="AlphaFoldDB" id="A0A1N7QC49"/>
<evidence type="ECO:0000256" key="5">
    <source>
        <dbReference type="ARBA" id="ARBA00022692"/>
    </source>
</evidence>
<evidence type="ECO:0000256" key="1">
    <source>
        <dbReference type="ARBA" id="ARBA00004651"/>
    </source>
</evidence>
<gene>
    <name evidence="10" type="ORF">SAMN05421779_11429</name>
</gene>
<feature type="transmembrane region" description="Helical" evidence="8">
    <location>
        <begin position="269"/>
        <end position="300"/>
    </location>
</feature>
<dbReference type="OrthoDB" id="369870at2"/>
<evidence type="ECO:0000313" key="11">
    <source>
        <dbReference type="Proteomes" id="UP000185678"/>
    </source>
</evidence>
<evidence type="ECO:0000256" key="7">
    <source>
        <dbReference type="ARBA" id="ARBA00023136"/>
    </source>
</evidence>
<name>A0A1N7QC49_9PROT</name>
<feature type="transmembrane region" description="Helical" evidence="8">
    <location>
        <begin position="117"/>
        <end position="134"/>
    </location>
</feature>
<feature type="transmembrane region" description="Helical" evidence="8">
    <location>
        <begin position="56"/>
        <end position="74"/>
    </location>
</feature>
<evidence type="ECO:0000256" key="3">
    <source>
        <dbReference type="ARBA" id="ARBA00022448"/>
    </source>
</evidence>
<dbReference type="EMBL" id="FTOA01000014">
    <property type="protein sequence ID" value="SIT20394.1"/>
    <property type="molecule type" value="Genomic_DNA"/>
</dbReference>
<feature type="transmembrane region" description="Helical" evidence="8">
    <location>
        <begin position="192"/>
        <end position="212"/>
    </location>
</feature>
<dbReference type="InterPro" id="IPR004626">
    <property type="entry name" value="RarD"/>
</dbReference>
<dbReference type="STRING" id="80876.SAMN05421779_11429"/>
<feature type="transmembrane region" description="Helical" evidence="8">
    <location>
        <begin position="143"/>
        <end position="159"/>
    </location>
</feature>
<organism evidence="10 11">
    <name type="scientific">Insolitispirillum peregrinum</name>
    <dbReference type="NCBI Taxonomy" id="80876"/>
    <lineage>
        <taxon>Bacteria</taxon>
        <taxon>Pseudomonadati</taxon>
        <taxon>Pseudomonadota</taxon>
        <taxon>Alphaproteobacteria</taxon>
        <taxon>Rhodospirillales</taxon>
        <taxon>Novispirillaceae</taxon>
        <taxon>Insolitispirillum</taxon>
    </lineage>
</organism>
<evidence type="ECO:0000256" key="2">
    <source>
        <dbReference type="ARBA" id="ARBA00007362"/>
    </source>
</evidence>
<protein>
    <submittedName>
        <fullName evidence="10">Chloramphenicol-sensitive protein RarD</fullName>
    </submittedName>
</protein>
<dbReference type="InterPro" id="IPR037185">
    <property type="entry name" value="EmrE-like"/>
</dbReference>
<dbReference type="Proteomes" id="UP000185678">
    <property type="component" value="Unassembled WGS sequence"/>
</dbReference>
<evidence type="ECO:0000259" key="9">
    <source>
        <dbReference type="Pfam" id="PF00892"/>
    </source>
</evidence>